<dbReference type="InterPro" id="IPR002881">
    <property type="entry name" value="DUF58"/>
</dbReference>
<dbReference type="EMBL" id="BMHO01000001">
    <property type="protein sequence ID" value="GGD26614.1"/>
    <property type="molecule type" value="Genomic_DNA"/>
</dbReference>
<evidence type="ECO:0000313" key="3">
    <source>
        <dbReference type="Proteomes" id="UP000633205"/>
    </source>
</evidence>
<dbReference type="AlphaFoldDB" id="A0A916Y1J0"/>
<dbReference type="Proteomes" id="UP000633205">
    <property type="component" value="Unassembled WGS sequence"/>
</dbReference>
<reference evidence="2" key="1">
    <citation type="journal article" date="2014" name="Int. J. Syst. Evol. Microbiol.">
        <title>Complete genome sequence of Corynebacterium casei LMG S-19264T (=DSM 44701T), isolated from a smear-ripened cheese.</title>
        <authorList>
            <consortium name="US DOE Joint Genome Institute (JGI-PGF)"/>
            <person name="Walter F."/>
            <person name="Albersmeier A."/>
            <person name="Kalinowski J."/>
            <person name="Ruckert C."/>
        </authorList>
    </citation>
    <scope>NUCLEOTIDE SEQUENCE</scope>
    <source>
        <strain evidence="2">CGMCC 1.15152</strain>
    </source>
</reference>
<dbReference type="Pfam" id="PF01882">
    <property type="entry name" value="DUF58"/>
    <property type="match status" value="1"/>
</dbReference>
<organism evidence="2 3">
    <name type="scientific">Microbacterium faecale</name>
    <dbReference type="NCBI Taxonomy" id="1804630"/>
    <lineage>
        <taxon>Bacteria</taxon>
        <taxon>Bacillati</taxon>
        <taxon>Actinomycetota</taxon>
        <taxon>Actinomycetes</taxon>
        <taxon>Micrococcales</taxon>
        <taxon>Microbacteriaceae</taxon>
        <taxon>Microbacterium</taxon>
    </lineage>
</organism>
<dbReference type="RefSeq" id="WP_188710591.1">
    <property type="nucleotide sequence ID" value="NZ_BMHO01000001.1"/>
</dbReference>
<dbReference type="PANTHER" id="PTHR33608:SF6">
    <property type="entry name" value="BLL2464 PROTEIN"/>
    <property type="match status" value="1"/>
</dbReference>
<dbReference type="PANTHER" id="PTHR33608">
    <property type="entry name" value="BLL2464 PROTEIN"/>
    <property type="match status" value="1"/>
</dbReference>
<evidence type="ECO:0000259" key="1">
    <source>
        <dbReference type="Pfam" id="PF01882"/>
    </source>
</evidence>
<sequence length="290" mass="31586">MSSLLPAVASRLFVRTRLASADPLDGAYASLQRGRSDDFEDLREYEYGDDVRDIDWNATARQGEIFVRRSRARRMHTLLVAVDTGRGMAALSPDERPKRDLAVLATGVLALLALRHGDAVSVVYGDANGTRRIPGRRSEGAIEHALRTIRDATTEAVASSRTQLLGDIARTVSRRAILVIVTGEDPITADEERLVRRLRAQHDVLWLAIRDADPTGPGTRADADSGWRVPAFLRGNDRVASELADERDRADAERARTLDALGISHAALEHADTATAAILGMLAGRPRVSS</sequence>
<protein>
    <recommendedName>
        <fullName evidence="1">DUF58 domain-containing protein</fullName>
    </recommendedName>
</protein>
<name>A0A916Y1J0_9MICO</name>
<evidence type="ECO:0000313" key="2">
    <source>
        <dbReference type="EMBL" id="GGD26614.1"/>
    </source>
</evidence>
<reference evidence="2" key="2">
    <citation type="submission" date="2020-09" db="EMBL/GenBank/DDBJ databases">
        <authorList>
            <person name="Sun Q."/>
            <person name="Zhou Y."/>
        </authorList>
    </citation>
    <scope>NUCLEOTIDE SEQUENCE</scope>
    <source>
        <strain evidence="2">CGMCC 1.15152</strain>
    </source>
</reference>
<keyword evidence="3" id="KW-1185">Reference proteome</keyword>
<gene>
    <name evidence="2" type="ORF">GCM10010915_03320</name>
</gene>
<accession>A0A916Y1J0</accession>
<proteinExistence type="predicted"/>
<feature type="domain" description="DUF58" evidence="1">
    <location>
        <begin position="41"/>
        <end position="212"/>
    </location>
</feature>
<comment type="caution">
    <text evidence="2">The sequence shown here is derived from an EMBL/GenBank/DDBJ whole genome shotgun (WGS) entry which is preliminary data.</text>
</comment>